<dbReference type="EMBL" id="FR873272">
    <property type="protein sequence ID" value="CCC15013.1"/>
    <property type="molecule type" value="mRNA"/>
</dbReference>
<dbReference type="AlphaFoldDB" id="G4U4K2"/>
<accession>G4U4K2</accession>
<keyword evidence="2" id="KW-0732">Signal</keyword>
<proteinExistence type="evidence at transcript level"/>
<dbReference type="InterPro" id="IPR023355">
    <property type="entry name" value="Myo_ane_neurotoxin_sf"/>
</dbReference>
<keyword evidence="1" id="KW-0472">Membrane</keyword>
<feature type="transmembrane region" description="Helical" evidence="1">
    <location>
        <begin position="47"/>
        <end position="73"/>
    </location>
</feature>
<evidence type="ECO:0000313" key="3">
    <source>
        <dbReference type="EMBL" id="CCC15013.1"/>
    </source>
</evidence>
<dbReference type="Gene3D" id="2.20.20.10">
    <property type="entry name" value="Anthopleurin-A"/>
    <property type="match status" value="1"/>
</dbReference>
<dbReference type="SMR" id="G4U4K2"/>
<keyword evidence="1" id="KW-0812">Transmembrane</keyword>
<protein>
    <submittedName>
        <fullName evidence="3">Big defensin BD5</fullName>
    </submittedName>
</protein>
<reference evidence="3" key="1">
    <citation type="journal article" date="2012" name="Dev. Comp. Immunol.">
        <title>Big defensins and mytimacins, new AMP families of the Mediterranean mussel Mytilus galloprovincialis.</title>
        <authorList>
            <person name="Gerdol M."/>
            <person name="De Moro G."/>
            <person name="Manfrin C."/>
            <person name="Venier P."/>
            <person name="Pallavicini A."/>
        </authorList>
    </citation>
    <scope>NUCLEOTIDE SEQUENCE</scope>
    <source>
        <tissue evidence="3">Mixed tissue of hemocytes</tissue>
    </source>
</reference>
<sequence>MNKMAFLSLVYTMLLIIPGPILGKALTKKNVRKERQAEAAARALLPLASYAGMTVSAPVFLTLVATYGIYAVISYAIRSRRDRDSHSCANNRGWCRRRCQSHEVVDWYHSDICGSYNCCRPY</sequence>
<name>G4U4K2_MYTGA</name>
<organism evidence="3">
    <name type="scientific">Mytilus galloprovincialis</name>
    <name type="common">Mediterranean mussel</name>
    <dbReference type="NCBI Taxonomy" id="29158"/>
    <lineage>
        <taxon>Eukaryota</taxon>
        <taxon>Metazoa</taxon>
        <taxon>Spiralia</taxon>
        <taxon>Lophotrochozoa</taxon>
        <taxon>Mollusca</taxon>
        <taxon>Bivalvia</taxon>
        <taxon>Autobranchia</taxon>
        <taxon>Pteriomorphia</taxon>
        <taxon>Mytilida</taxon>
        <taxon>Mytiloidea</taxon>
        <taxon>Mytilidae</taxon>
        <taxon>Mytilinae</taxon>
        <taxon>Mytilus</taxon>
    </lineage>
</organism>
<feature type="chain" id="PRO_5003469594" evidence="2">
    <location>
        <begin position="24"/>
        <end position="122"/>
    </location>
</feature>
<keyword evidence="1" id="KW-1133">Transmembrane helix</keyword>
<feature type="signal peptide" evidence="2">
    <location>
        <begin position="1"/>
        <end position="23"/>
    </location>
</feature>
<evidence type="ECO:0000256" key="1">
    <source>
        <dbReference type="SAM" id="Phobius"/>
    </source>
</evidence>
<gene>
    <name evidence="3" type="primary">BD5</name>
</gene>
<evidence type="ECO:0000256" key="2">
    <source>
        <dbReference type="SAM" id="SignalP"/>
    </source>
</evidence>